<evidence type="ECO:0000256" key="5">
    <source>
        <dbReference type="ARBA" id="ARBA00022448"/>
    </source>
</evidence>
<dbReference type="Pfam" id="PF17324">
    <property type="entry name" value="BLI1"/>
    <property type="match status" value="1"/>
</dbReference>
<keyword evidence="6" id="KW-0967">Endosome</keyword>
<feature type="coiled-coil region" evidence="9">
    <location>
        <begin position="60"/>
        <end position="104"/>
    </location>
</feature>
<evidence type="ECO:0000313" key="11">
    <source>
        <dbReference type="Proteomes" id="UP000019375"/>
    </source>
</evidence>
<evidence type="ECO:0000256" key="9">
    <source>
        <dbReference type="SAM" id="Coils"/>
    </source>
</evidence>
<organism evidence="10 11">
    <name type="scientific">Zygosaccharomyces bailii (strain CLIB 213 / ATCC 58445 / CBS 680 / BCRC 21525 / NBRC 1098 / NCYC 1416 / NRRL Y-2227)</name>
    <dbReference type="NCBI Taxonomy" id="1333698"/>
    <lineage>
        <taxon>Eukaryota</taxon>
        <taxon>Fungi</taxon>
        <taxon>Dikarya</taxon>
        <taxon>Ascomycota</taxon>
        <taxon>Saccharomycotina</taxon>
        <taxon>Saccharomycetes</taxon>
        <taxon>Saccharomycetales</taxon>
        <taxon>Saccharomycetaceae</taxon>
        <taxon>Zygosaccharomyces</taxon>
    </lineage>
</organism>
<dbReference type="EMBL" id="HG316471">
    <property type="protein sequence ID" value="CDF92021.1"/>
    <property type="molecule type" value="Genomic_DNA"/>
</dbReference>
<evidence type="ECO:0000256" key="3">
    <source>
        <dbReference type="ARBA" id="ARBA00005266"/>
    </source>
</evidence>
<evidence type="ECO:0000256" key="4">
    <source>
        <dbReference type="ARBA" id="ARBA00015596"/>
    </source>
</evidence>
<dbReference type="GO" id="GO:0005768">
    <property type="term" value="C:endosome"/>
    <property type="evidence" value="ECO:0007669"/>
    <property type="project" value="UniProtKB-SubCell"/>
</dbReference>
<keyword evidence="5" id="KW-0813">Transport</keyword>
<keyword evidence="7 9" id="KW-0175">Coiled coil</keyword>
<name>A0A8J2XB38_ZYGB2</name>
<evidence type="ECO:0000256" key="8">
    <source>
        <dbReference type="ARBA" id="ARBA00032430"/>
    </source>
</evidence>
<comment type="subcellular location">
    <subcellularLocation>
        <location evidence="2">Endosome</location>
    </subcellularLocation>
</comment>
<comment type="function">
    <text evidence="1">Component of the biogenesis of lysosome-related organelles complex-1 (BLOC-1) involved in endosomal cargo sorting.</text>
</comment>
<sequence length="118" mass="14009">MREQESTLHQDVEHCVEALQDYLNTELAKAVSVFSKKAGENETWLEEIRTKFQLKDEDELQAIKTLKEQSLTRLEVLEKKVDYYEELCDELEEFQNELEVKTKLEQNRRSRLGSLSRD</sequence>
<evidence type="ECO:0000256" key="7">
    <source>
        <dbReference type="ARBA" id="ARBA00023054"/>
    </source>
</evidence>
<accession>A0A8J2XB38</accession>
<dbReference type="Proteomes" id="UP000019375">
    <property type="component" value="Unassembled WGS sequence"/>
</dbReference>
<reference evidence="11" key="1">
    <citation type="journal article" date="2013" name="Genome Announc.">
        <title>Genome sequence of the food spoilage yeast Zygosaccharomyces bailii CLIB 213(T).</title>
        <authorList>
            <person name="Galeote V."/>
            <person name="Bigey F."/>
            <person name="Devillers H."/>
            <person name="Neuveglise C."/>
            <person name="Dequin S."/>
        </authorList>
    </citation>
    <scope>NUCLEOTIDE SEQUENCE [LARGE SCALE GENOMIC DNA]</scope>
    <source>
        <strain evidence="11">CLIB 213 / ATCC 58445 / CBS 680 / CCRC 21525 / NBRC 1098 / NCYC 1416 / NRRL Y-2227</strain>
    </source>
</reference>
<comment type="similarity">
    <text evidence="3">Belongs to the BLI1 family.</text>
</comment>
<gene>
    <name evidence="10" type="ORF">BN860_00298g</name>
</gene>
<proteinExistence type="inferred from homology"/>
<dbReference type="AlphaFoldDB" id="A0A8J2XB38"/>
<evidence type="ECO:0000256" key="6">
    <source>
        <dbReference type="ARBA" id="ARBA00022753"/>
    </source>
</evidence>
<dbReference type="OrthoDB" id="4059150at2759"/>
<evidence type="ECO:0000313" key="10">
    <source>
        <dbReference type="EMBL" id="CDF92021.1"/>
    </source>
</evidence>
<dbReference type="InterPro" id="IPR020491">
    <property type="entry name" value="BLI1"/>
</dbReference>
<evidence type="ECO:0000256" key="1">
    <source>
        <dbReference type="ARBA" id="ARBA00002069"/>
    </source>
</evidence>
<evidence type="ECO:0000256" key="2">
    <source>
        <dbReference type="ARBA" id="ARBA00004177"/>
    </source>
</evidence>
<protein>
    <recommendedName>
        <fullName evidence="4">Biogenesis of lysosome-related organelles complex 1 subunit BLI1</fullName>
    </recommendedName>
    <alternativeName>
        <fullName evidence="8">BLOC-1 interactor 1</fullName>
    </alternativeName>
</protein>
<keyword evidence="11" id="KW-1185">Reference proteome</keyword>